<keyword evidence="2" id="KW-0804">Transcription</keyword>
<keyword evidence="1 3" id="KW-0238">DNA-binding</keyword>
<evidence type="ECO:0000313" key="6">
    <source>
        <dbReference type="EMBL" id="CAG8557601.1"/>
    </source>
</evidence>
<dbReference type="PANTHER" id="PTHR10270:SF161">
    <property type="entry name" value="SEX-DETERMINING REGION Y PROTEIN"/>
    <property type="match status" value="1"/>
</dbReference>
<feature type="region of interest" description="Disordered" evidence="4">
    <location>
        <begin position="208"/>
        <end position="234"/>
    </location>
</feature>
<keyword evidence="7" id="KW-1185">Reference proteome</keyword>
<feature type="compositionally biased region" description="Basic residues" evidence="4">
    <location>
        <begin position="215"/>
        <end position="224"/>
    </location>
</feature>
<keyword evidence="3" id="KW-0539">Nucleus</keyword>
<dbReference type="GO" id="GO:0030154">
    <property type="term" value="P:cell differentiation"/>
    <property type="evidence" value="ECO:0007669"/>
    <property type="project" value="TreeGrafter"/>
</dbReference>
<feature type="DNA-binding region" description="HMG box" evidence="3">
    <location>
        <begin position="141"/>
        <end position="209"/>
    </location>
</feature>
<comment type="caution">
    <text evidence="6">The sequence shown here is derived from an EMBL/GenBank/DDBJ whole genome shotgun (WGS) entry which is preliminary data.</text>
</comment>
<evidence type="ECO:0000256" key="4">
    <source>
        <dbReference type="SAM" id="MobiDB-lite"/>
    </source>
</evidence>
<dbReference type="GO" id="GO:0001228">
    <property type="term" value="F:DNA-binding transcription activator activity, RNA polymerase II-specific"/>
    <property type="evidence" value="ECO:0007669"/>
    <property type="project" value="TreeGrafter"/>
</dbReference>
<dbReference type="Gene3D" id="1.10.30.10">
    <property type="entry name" value="High mobility group box domain"/>
    <property type="match status" value="1"/>
</dbReference>
<dbReference type="SMART" id="SM00398">
    <property type="entry name" value="HMG"/>
    <property type="match status" value="1"/>
</dbReference>
<feature type="region of interest" description="Disordered" evidence="4">
    <location>
        <begin position="377"/>
        <end position="407"/>
    </location>
</feature>
<organism evidence="6 7">
    <name type="scientific">Ambispora gerdemannii</name>
    <dbReference type="NCBI Taxonomy" id="144530"/>
    <lineage>
        <taxon>Eukaryota</taxon>
        <taxon>Fungi</taxon>
        <taxon>Fungi incertae sedis</taxon>
        <taxon>Mucoromycota</taxon>
        <taxon>Glomeromycotina</taxon>
        <taxon>Glomeromycetes</taxon>
        <taxon>Archaeosporales</taxon>
        <taxon>Ambisporaceae</taxon>
        <taxon>Ambispora</taxon>
    </lineage>
</organism>
<accession>A0A9N9FSU1</accession>
<evidence type="ECO:0000259" key="5">
    <source>
        <dbReference type="PROSITE" id="PS50118"/>
    </source>
</evidence>
<protein>
    <submittedName>
        <fullName evidence="6">7697_t:CDS:1</fullName>
    </submittedName>
</protein>
<dbReference type="PROSITE" id="PS50118">
    <property type="entry name" value="HMG_BOX_2"/>
    <property type="match status" value="1"/>
</dbReference>
<proteinExistence type="predicted"/>
<gene>
    <name evidence="6" type="ORF">AGERDE_LOCUS6990</name>
</gene>
<dbReference type="InterPro" id="IPR009071">
    <property type="entry name" value="HMG_box_dom"/>
</dbReference>
<dbReference type="Proteomes" id="UP000789831">
    <property type="component" value="Unassembled WGS sequence"/>
</dbReference>
<feature type="compositionally biased region" description="Polar residues" evidence="4">
    <location>
        <begin position="389"/>
        <end position="407"/>
    </location>
</feature>
<dbReference type="EMBL" id="CAJVPL010001186">
    <property type="protein sequence ID" value="CAG8557601.1"/>
    <property type="molecule type" value="Genomic_DNA"/>
</dbReference>
<feature type="domain" description="HMG box" evidence="5">
    <location>
        <begin position="141"/>
        <end position="209"/>
    </location>
</feature>
<dbReference type="OrthoDB" id="6247875at2759"/>
<dbReference type="GO" id="GO:0000978">
    <property type="term" value="F:RNA polymerase II cis-regulatory region sequence-specific DNA binding"/>
    <property type="evidence" value="ECO:0007669"/>
    <property type="project" value="TreeGrafter"/>
</dbReference>
<dbReference type="InterPro" id="IPR036910">
    <property type="entry name" value="HMG_box_dom_sf"/>
</dbReference>
<name>A0A9N9FSU1_9GLOM</name>
<evidence type="ECO:0000313" key="7">
    <source>
        <dbReference type="Proteomes" id="UP000789831"/>
    </source>
</evidence>
<evidence type="ECO:0000256" key="2">
    <source>
        <dbReference type="ARBA" id="ARBA00023163"/>
    </source>
</evidence>
<dbReference type="AlphaFoldDB" id="A0A9N9FSU1"/>
<evidence type="ECO:0000256" key="3">
    <source>
        <dbReference type="PROSITE-ProRule" id="PRU00267"/>
    </source>
</evidence>
<reference evidence="6" key="1">
    <citation type="submission" date="2021-06" db="EMBL/GenBank/DDBJ databases">
        <authorList>
            <person name="Kallberg Y."/>
            <person name="Tangrot J."/>
            <person name="Rosling A."/>
        </authorList>
    </citation>
    <scope>NUCLEOTIDE SEQUENCE</scope>
    <source>
        <strain evidence="6">MT106</strain>
    </source>
</reference>
<dbReference type="CDD" id="cd01389">
    <property type="entry name" value="HMG-box_ROX1-like"/>
    <property type="match status" value="1"/>
</dbReference>
<dbReference type="InterPro" id="IPR050140">
    <property type="entry name" value="SRY-related_HMG-box_TF-like"/>
</dbReference>
<dbReference type="Pfam" id="PF00505">
    <property type="entry name" value="HMG_box"/>
    <property type="match status" value="1"/>
</dbReference>
<dbReference type="GO" id="GO:0005634">
    <property type="term" value="C:nucleus"/>
    <property type="evidence" value="ECO:0007669"/>
    <property type="project" value="UniProtKB-UniRule"/>
</dbReference>
<evidence type="ECO:0000256" key="1">
    <source>
        <dbReference type="ARBA" id="ARBA00023125"/>
    </source>
</evidence>
<dbReference type="PANTHER" id="PTHR10270">
    <property type="entry name" value="SOX TRANSCRIPTION FACTOR"/>
    <property type="match status" value="1"/>
</dbReference>
<dbReference type="SUPFAM" id="SSF47095">
    <property type="entry name" value="HMG-box"/>
    <property type="match status" value="1"/>
</dbReference>
<sequence length="407" mass="45795">MNEETKKKYCHLLMFEISSVNRQHEQKNNINNYDSSLTNASEHVSSAFQTTNNNDYKEMSVQLCSSFMYNNKNQYPQINPNNACEKPSASATTPPFEHTTSSNVVIGGGGYFNKPSSCIAPSDIIANHGNGSDAMKVSKKTPRPPNAFILYRKNKQPEIVALNKTLTNAEVSKVISKLWWKETEEERFRWEKMADRIKLQHMQDYPNYVYQPKKPGTKKRKSIKSGKNEESSNNLSANVVVARNSKQMATSALKDDDVFYPPPNTPTTPLYESTMNSSNTQNHIIFPNYNFQQYANVVDPILNSPNLHLQQSRSSSNQYSEYINPKYLLNHGNCSTPDESTTSGMNEEGNCIIASQSEGEGNGSAWLVDVYNSSNSDEIDSYLGEPEPETSSEYLETEWSRSSSVSL</sequence>